<dbReference type="GO" id="GO:0008206">
    <property type="term" value="P:bile acid metabolic process"/>
    <property type="evidence" value="ECO:0007669"/>
    <property type="project" value="TreeGrafter"/>
</dbReference>
<dbReference type="GO" id="GO:0044539">
    <property type="term" value="P:long-chain fatty acid import into cell"/>
    <property type="evidence" value="ECO:0007669"/>
    <property type="project" value="TreeGrafter"/>
</dbReference>
<reference evidence="4" key="3">
    <citation type="submission" date="2025-09" db="UniProtKB">
        <authorList>
            <consortium name="Ensembl"/>
        </authorList>
    </citation>
    <scope>IDENTIFICATION</scope>
</reference>
<keyword evidence="5" id="KW-1185">Reference proteome</keyword>
<protein>
    <submittedName>
        <fullName evidence="4">Solute carrier family 27 member 5</fullName>
    </submittedName>
</protein>
<evidence type="ECO:0000256" key="1">
    <source>
        <dbReference type="ARBA" id="ARBA00006432"/>
    </source>
</evidence>
<proteinExistence type="inferred from homology"/>
<evidence type="ECO:0000256" key="3">
    <source>
        <dbReference type="ARBA" id="ARBA00022741"/>
    </source>
</evidence>
<dbReference type="GO" id="GO:0005886">
    <property type="term" value="C:plasma membrane"/>
    <property type="evidence" value="ECO:0007669"/>
    <property type="project" value="TreeGrafter"/>
</dbReference>
<dbReference type="GO" id="GO:0005789">
    <property type="term" value="C:endoplasmic reticulum membrane"/>
    <property type="evidence" value="ECO:0007669"/>
    <property type="project" value="TreeGrafter"/>
</dbReference>
<reference evidence="4" key="2">
    <citation type="submission" date="2025-08" db="UniProtKB">
        <authorList>
            <consortium name="Ensembl"/>
        </authorList>
    </citation>
    <scope>IDENTIFICATION</scope>
</reference>
<keyword evidence="3" id="KW-0547">Nucleotide-binding</keyword>
<dbReference type="GO" id="GO:0005324">
    <property type="term" value="F:long-chain fatty acid transmembrane transporter activity"/>
    <property type="evidence" value="ECO:0007669"/>
    <property type="project" value="TreeGrafter"/>
</dbReference>
<name>A0A8D2FJK1_THEGE</name>
<dbReference type="Ensembl" id="ENSTGET00000024348.1">
    <property type="protein sequence ID" value="ENSTGEP00000020461.1"/>
    <property type="gene ID" value="ENSTGEG00000016445.1"/>
</dbReference>
<accession>A0A8D2FJK1</accession>
<evidence type="ECO:0000256" key="2">
    <source>
        <dbReference type="ARBA" id="ARBA00022598"/>
    </source>
</evidence>
<dbReference type="Proteomes" id="UP000694411">
    <property type="component" value="Chromosome 19"/>
</dbReference>
<dbReference type="PANTHER" id="PTHR43107:SF25">
    <property type="entry name" value="LONG-CHAIN FATTY ACID TRANSPORT PROTEIN 5"/>
    <property type="match status" value="1"/>
</dbReference>
<organism evidence="4 5">
    <name type="scientific">Theropithecus gelada</name>
    <name type="common">Gelada baboon</name>
    <dbReference type="NCBI Taxonomy" id="9565"/>
    <lineage>
        <taxon>Eukaryota</taxon>
        <taxon>Metazoa</taxon>
        <taxon>Chordata</taxon>
        <taxon>Craniata</taxon>
        <taxon>Vertebrata</taxon>
        <taxon>Euteleostomi</taxon>
        <taxon>Mammalia</taxon>
        <taxon>Eutheria</taxon>
        <taxon>Euarchontoglires</taxon>
        <taxon>Primates</taxon>
        <taxon>Haplorrhini</taxon>
        <taxon>Catarrhini</taxon>
        <taxon>Cercopithecidae</taxon>
        <taxon>Cercopithecinae</taxon>
        <taxon>Theropithecus</taxon>
    </lineage>
</organism>
<evidence type="ECO:0000313" key="4">
    <source>
        <dbReference type="Ensembl" id="ENSTGEP00000020461.1"/>
    </source>
</evidence>
<dbReference type="GO" id="GO:0004467">
    <property type="term" value="F:long-chain fatty acid-CoA ligase activity"/>
    <property type="evidence" value="ECO:0007669"/>
    <property type="project" value="TreeGrafter"/>
</dbReference>
<gene>
    <name evidence="4" type="primary">SLC27A5</name>
</gene>
<comment type="similarity">
    <text evidence="1">Belongs to the ATP-dependent AMP-binding enzyme family.</text>
</comment>
<dbReference type="PANTHER" id="PTHR43107">
    <property type="entry name" value="LONG-CHAIN FATTY ACID TRANSPORT PROTEIN"/>
    <property type="match status" value="1"/>
</dbReference>
<evidence type="ECO:0000313" key="5">
    <source>
        <dbReference type="Proteomes" id="UP000694411"/>
    </source>
</evidence>
<reference evidence="4" key="1">
    <citation type="submission" date="2018-05" db="EMBL/GenBank/DDBJ databases">
        <title>Whole genome of Theropithecus gelada.</title>
        <authorList>
            <person name="Chiou K.L."/>
            <person name="Snyder-Mackler N."/>
        </authorList>
    </citation>
    <scope>NUCLEOTIDE SEQUENCE [LARGE SCALE GENOMIC DNA]</scope>
</reference>
<keyword evidence="2" id="KW-0436">Ligase</keyword>
<dbReference type="GO" id="GO:0000166">
    <property type="term" value="F:nucleotide binding"/>
    <property type="evidence" value="ECO:0007669"/>
    <property type="project" value="UniProtKB-KW"/>
</dbReference>
<dbReference type="AlphaFoldDB" id="A0A8D2FJK1"/>
<sequence length="103" mass="11434">GGVVTSVGSNPADGRARTCPRTRWRACCRRWTSCSRLTCTACVCQDAVEVTSTFKLMKTRLVREGFNVGIVVDPLFVLDNQAQSFRPLTAETYQAVCEGTWRL</sequence>